<evidence type="ECO:0000256" key="2">
    <source>
        <dbReference type="SAM" id="Phobius"/>
    </source>
</evidence>
<dbReference type="EMBL" id="JAGETX010000019">
    <property type="protein sequence ID" value="MBO3272893.1"/>
    <property type="molecule type" value="Genomic_DNA"/>
</dbReference>
<dbReference type="Pfam" id="PF03929">
    <property type="entry name" value="PepSY_TM"/>
    <property type="match status" value="1"/>
</dbReference>
<keyword evidence="2" id="KW-0472">Membrane</keyword>
<keyword evidence="2" id="KW-0812">Transmembrane</keyword>
<keyword evidence="2" id="KW-1133">Transmembrane helix</keyword>
<feature type="transmembrane region" description="Helical" evidence="2">
    <location>
        <begin position="12"/>
        <end position="34"/>
    </location>
</feature>
<feature type="region of interest" description="Disordered" evidence="1">
    <location>
        <begin position="241"/>
        <end position="260"/>
    </location>
</feature>
<dbReference type="InterPro" id="IPR005625">
    <property type="entry name" value="PepSY-ass_TM"/>
</dbReference>
<feature type="transmembrane region" description="Helical" evidence="2">
    <location>
        <begin position="359"/>
        <end position="380"/>
    </location>
</feature>
<organism evidence="3 4">
    <name type="scientific">Hymenobacter defluvii</name>
    <dbReference type="NCBI Taxonomy" id="2054411"/>
    <lineage>
        <taxon>Bacteria</taxon>
        <taxon>Pseudomonadati</taxon>
        <taxon>Bacteroidota</taxon>
        <taxon>Cytophagia</taxon>
        <taxon>Cytophagales</taxon>
        <taxon>Hymenobacteraceae</taxon>
        <taxon>Hymenobacter</taxon>
    </lineage>
</organism>
<dbReference type="PROSITE" id="PS51257">
    <property type="entry name" value="PROKAR_LIPOPROTEIN"/>
    <property type="match status" value="1"/>
</dbReference>
<gene>
    <name evidence="3" type="ORF">J4D97_19740</name>
</gene>
<keyword evidence="4" id="KW-1185">Reference proteome</keyword>
<evidence type="ECO:0000313" key="3">
    <source>
        <dbReference type="EMBL" id="MBO3272893.1"/>
    </source>
</evidence>
<reference evidence="3 4" key="1">
    <citation type="submission" date="2021-03" db="EMBL/GenBank/DDBJ databases">
        <authorList>
            <person name="Kim M.K."/>
        </authorList>
    </citation>
    <scope>NUCLEOTIDE SEQUENCE [LARGE SCALE GENOMIC DNA]</scope>
    <source>
        <strain evidence="3 4">BT507</strain>
    </source>
</reference>
<accession>A0ABS3TIA3</accession>
<feature type="transmembrane region" description="Helical" evidence="2">
    <location>
        <begin position="203"/>
        <end position="223"/>
    </location>
</feature>
<protein>
    <submittedName>
        <fullName evidence="3">PepSY domain-containing protein</fullName>
    </submittedName>
</protein>
<comment type="caution">
    <text evidence="3">The sequence shown here is derived from an EMBL/GenBank/DDBJ whole genome shotgun (WGS) entry which is preliminary data.</text>
</comment>
<evidence type="ECO:0000256" key="1">
    <source>
        <dbReference type="SAM" id="MobiDB-lite"/>
    </source>
</evidence>
<dbReference type="Proteomes" id="UP000670527">
    <property type="component" value="Unassembled WGS sequence"/>
</dbReference>
<evidence type="ECO:0000313" key="4">
    <source>
        <dbReference type="Proteomes" id="UP000670527"/>
    </source>
</evidence>
<feature type="transmembrane region" description="Helical" evidence="2">
    <location>
        <begin position="153"/>
        <end position="173"/>
    </location>
</feature>
<proteinExistence type="predicted"/>
<dbReference type="RefSeq" id="WP_208309072.1">
    <property type="nucleotide sequence ID" value="NZ_JAGETX010000019.1"/>
</dbReference>
<dbReference type="PANTHER" id="PTHR34219">
    <property type="entry name" value="IRON-REGULATED INNER MEMBRANE PROTEIN-RELATED"/>
    <property type="match status" value="1"/>
</dbReference>
<sequence length="424" mass="47002">MTSKKLVGKLHLWLGLSSGLVVFIVALTGCIYVFQKELFDVLHQDLVRVEAPAQAQPLPLSVVWEKAQAALGPDKPLQNGTAYSDPTRAWTFMTYKGNAGQPYFGSMIEYHRTVYVNPYTCQVNGVLDNKYEFFQVVKWLHWGLWLGAAGEYIVGWSTLIFVFLLLSGLVLWWPKNKAARKQRFTVKWNTTRKRLNYDLHNTVGFYLTLVALIIALTGLTWSFNWMKQGVTYLATGQTELPGGHGGKGKKGGKEGGKPDLSLAAQLAPPPTAVDAALRDAWHRLPQAKAISTGKPTPEQPVVLRAALGNNRYQSGQLTYTAAGHFEKVETYREKPKGELLVMMNYDIHVGSALGMPGKIITFLASLLIATLPVTGFYIWWGKRHKQKATHRPAAAGTVVERRRMARPVRPVYAASAAVRAPAEA</sequence>
<dbReference type="PANTHER" id="PTHR34219:SF3">
    <property type="entry name" value="BLL7967 PROTEIN"/>
    <property type="match status" value="1"/>
</dbReference>
<name>A0ABS3TIA3_9BACT</name>